<evidence type="ECO:0000313" key="1">
    <source>
        <dbReference type="EMBL" id="CAI4015433.1"/>
    </source>
</evidence>
<proteinExistence type="predicted"/>
<reference evidence="2 3" key="2">
    <citation type="submission" date="2024-05" db="EMBL/GenBank/DDBJ databases">
        <authorList>
            <person name="Chen Y."/>
            <person name="Shah S."/>
            <person name="Dougan E. K."/>
            <person name="Thang M."/>
            <person name="Chan C."/>
        </authorList>
    </citation>
    <scope>NUCLEOTIDE SEQUENCE [LARGE SCALE GENOMIC DNA]</scope>
</reference>
<name>A0A9P1GJK7_9DINO</name>
<organism evidence="1">
    <name type="scientific">Cladocopium goreaui</name>
    <dbReference type="NCBI Taxonomy" id="2562237"/>
    <lineage>
        <taxon>Eukaryota</taxon>
        <taxon>Sar</taxon>
        <taxon>Alveolata</taxon>
        <taxon>Dinophyceae</taxon>
        <taxon>Suessiales</taxon>
        <taxon>Symbiodiniaceae</taxon>
        <taxon>Cladocopium</taxon>
    </lineage>
</organism>
<dbReference type="EMBL" id="CAMXCT010006531">
    <property type="protein sequence ID" value="CAI4015433.1"/>
    <property type="molecule type" value="Genomic_DNA"/>
</dbReference>
<dbReference type="Proteomes" id="UP001152797">
    <property type="component" value="Unassembled WGS sequence"/>
</dbReference>
<comment type="caution">
    <text evidence="1">The sequence shown here is derived from an EMBL/GenBank/DDBJ whole genome shotgun (WGS) entry which is preliminary data.</text>
</comment>
<sequence length="427" mass="49398">MSGKNNSRDWWRTLKKGPAIEFIKLPIKYVDPDDGVAKFELQDWPVMDPHSISAFLFDEAGLRIPTATLREYWEHNARFHEPWAQQVALGTMPLGIYGDSARVSTKFGSTNLVGVWFSFPLWKPCSVRASRFLLTVIPDEKCWKHHTMTTIMRRVTWSLNCLMDGAHPSAGVYGEALPSRLQALAGKKFLYPCKLVEIRGDWQWHKRIWRFFQCSWNSHKMCYMCKAMAVSDDPADLYWRYENNNWETQFSLEDFIAERMPPTGICPLLGLRHFHPSMIRWCMMHVIHLGLLFVCNGSSMNLLLRFGVFGNDAVSVNVKLARAYNRFRRWTAQNKIECSQPPFTEKMLFKKNSDILLTAKAYNGRVILQWLCEEVHAASLQEGAEAFDPRFKLISAAMMHMARFLGGLERAGRYLKLGFWSDCWAAM</sequence>
<gene>
    <name evidence="1" type="ORF">C1SCF055_LOCUS40261</name>
</gene>
<dbReference type="AlphaFoldDB" id="A0A9P1GJK7"/>
<dbReference type="OrthoDB" id="425296at2759"/>
<accession>A0A9P1GJK7</accession>
<keyword evidence="3" id="KW-1185">Reference proteome</keyword>
<protein>
    <submittedName>
        <fullName evidence="2">Neurofilament heavy polypeptide</fullName>
    </submittedName>
</protein>
<evidence type="ECO:0000313" key="3">
    <source>
        <dbReference type="Proteomes" id="UP001152797"/>
    </source>
</evidence>
<dbReference type="EMBL" id="CAMXCT030006531">
    <property type="protein sequence ID" value="CAL4802745.1"/>
    <property type="molecule type" value="Genomic_DNA"/>
</dbReference>
<dbReference type="EMBL" id="CAMXCT020006531">
    <property type="protein sequence ID" value="CAL1168808.1"/>
    <property type="molecule type" value="Genomic_DNA"/>
</dbReference>
<reference evidence="1" key="1">
    <citation type="submission" date="2022-10" db="EMBL/GenBank/DDBJ databases">
        <authorList>
            <person name="Chen Y."/>
            <person name="Dougan E. K."/>
            <person name="Chan C."/>
            <person name="Rhodes N."/>
            <person name="Thang M."/>
        </authorList>
    </citation>
    <scope>NUCLEOTIDE SEQUENCE</scope>
</reference>
<evidence type="ECO:0000313" key="2">
    <source>
        <dbReference type="EMBL" id="CAL4802745.1"/>
    </source>
</evidence>